<evidence type="ECO:0000256" key="1">
    <source>
        <dbReference type="ARBA" id="ARBA00004496"/>
    </source>
</evidence>
<comment type="similarity">
    <text evidence="2 9 10">Belongs to the acetokinase family.</text>
</comment>
<evidence type="ECO:0000256" key="4">
    <source>
        <dbReference type="ARBA" id="ARBA00022679"/>
    </source>
</evidence>
<evidence type="ECO:0000256" key="10">
    <source>
        <dbReference type="RuleBase" id="RU003835"/>
    </source>
</evidence>
<comment type="catalytic activity">
    <reaction evidence="8 9">
        <text>butanoate + ATP = butanoyl phosphate + ADP</text>
        <dbReference type="Rhea" id="RHEA:13585"/>
        <dbReference type="ChEBI" id="CHEBI:17968"/>
        <dbReference type="ChEBI" id="CHEBI:30616"/>
        <dbReference type="ChEBI" id="CHEBI:58079"/>
        <dbReference type="ChEBI" id="CHEBI:456216"/>
        <dbReference type="EC" id="2.7.2.7"/>
    </reaction>
</comment>
<dbReference type="PANTHER" id="PTHR21060">
    <property type="entry name" value="ACETATE KINASE"/>
    <property type="match status" value="1"/>
</dbReference>
<dbReference type="GO" id="GO:0047761">
    <property type="term" value="F:butyrate kinase activity"/>
    <property type="evidence" value="ECO:0007669"/>
    <property type="project" value="UniProtKB-UniRule"/>
</dbReference>
<dbReference type="Proteomes" id="UP000233256">
    <property type="component" value="Unassembled WGS sequence"/>
</dbReference>
<sequence length="364" mass="39133">MAEFKVLVINPGSTSTKFALFRGDHELLVKSINHPTEELEKFPAIIDQYQYRKDVILNAMAEEGYQVSVLDAVVGRGGLLHALPDGGTYAVNELMKQHLIEGVGGEHASNLGGLIASAIGDEADKPAFIVDPVIVDELMPRARYTGIPEIERKSIWHVLNQKAVARDYAISIGRSYDELRLIVAHLGGGISVAAHDRGRAVDVNNALDGDGPFTPTRAGTVPAMQLVDMALSGKYDRPFFKSILSKKGGMMAHLGTHDAMEVHDRIAAGDTHAHDVFDAMSYSVAKTITGLIPAFDGFKPDQIILTGGLGRDDVLVGNITRMVAPLGIGITVIPGERELKGLRDGAIRVLNGEEAAKVYKGKVL</sequence>
<keyword evidence="6 9" id="KW-0418">Kinase</keyword>
<evidence type="ECO:0000256" key="9">
    <source>
        <dbReference type="HAMAP-Rule" id="MF_00542"/>
    </source>
</evidence>
<keyword evidence="4 9" id="KW-0808">Transferase</keyword>
<dbReference type="EMBL" id="PGXC01000009">
    <property type="protein sequence ID" value="PKK89984.1"/>
    <property type="molecule type" value="Genomic_DNA"/>
</dbReference>
<evidence type="ECO:0000256" key="8">
    <source>
        <dbReference type="ARBA" id="ARBA00048596"/>
    </source>
</evidence>
<keyword evidence="7 9" id="KW-0067">ATP-binding</keyword>
<dbReference type="SUPFAM" id="SSF53067">
    <property type="entry name" value="Actin-like ATPase domain"/>
    <property type="match status" value="2"/>
</dbReference>
<dbReference type="EC" id="2.7.2.7" evidence="9"/>
<dbReference type="PRINTS" id="PR00471">
    <property type="entry name" value="ACETATEKNASE"/>
</dbReference>
<dbReference type="PANTHER" id="PTHR21060:SF3">
    <property type="entry name" value="BUTYRATE KINASE 2-RELATED"/>
    <property type="match status" value="1"/>
</dbReference>
<evidence type="ECO:0000313" key="11">
    <source>
        <dbReference type="EMBL" id="PKK89984.1"/>
    </source>
</evidence>
<dbReference type="Gene3D" id="3.30.420.40">
    <property type="match status" value="2"/>
</dbReference>
<evidence type="ECO:0000256" key="6">
    <source>
        <dbReference type="ARBA" id="ARBA00022777"/>
    </source>
</evidence>
<dbReference type="InterPro" id="IPR023865">
    <property type="entry name" value="Aliphatic_acid_kinase_CS"/>
</dbReference>
<proteinExistence type="inferred from homology"/>
<dbReference type="GO" id="GO:0005524">
    <property type="term" value="F:ATP binding"/>
    <property type="evidence" value="ECO:0007669"/>
    <property type="project" value="UniProtKB-KW"/>
</dbReference>
<keyword evidence="3 9" id="KW-0963">Cytoplasm</keyword>
<organism evidence="11 12">
    <name type="scientific">Candidatus Wallbacteria bacterium HGW-Wallbacteria-1</name>
    <dbReference type="NCBI Taxonomy" id="2013854"/>
    <lineage>
        <taxon>Bacteria</taxon>
        <taxon>Candidatus Walliibacteriota</taxon>
    </lineage>
</organism>
<dbReference type="PROSITE" id="PS01075">
    <property type="entry name" value="ACETATE_KINASE_1"/>
    <property type="match status" value="1"/>
</dbReference>
<dbReference type="HAMAP" id="MF_00542">
    <property type="entry name" value="Butyrate_kinase"/>
    <property type="match status" value="1"/>
</dbReference>
<dbReference type="InterPro" id="IPR043129">
    <property type="entry name" value="ATPase_NBD"/>
</dbReference>
<dbReference type="InterPro" id="IPR000890">
    <property type="entry name" value="Aliphatic_acid_kin_short-chain"/>
</dbReference>
<dbReference type="NCBIfam" id="TIGR02707">
    <property type="entry name" value="butyr_kinase"/>
    <property type="match status" value="1"/>
</dbReference>
<dbReference type="AlphaFoldDB" id="A0A2N1PNT3"/>
<evidence type="ECO:0000256" key="7">
    <source>
        <dbReference type="ARBA" id="ARBA00022840"/>
    </source>
</evidence>
<dbReference type="Pfam" id="PF00871">
    <property type="entry name" value="Acetate_kinase"/>
    <property type="match status" value="1"/>
</dbReference>
<evidence type="ECO:0000256" key="2">
    <source>
        <dbReference type="ARBA" id="ARBA00008748"/>
    </source>
</evidence>
<dbReference type="GO" id="GO:0006083">
    <property type="term" value="P:acetate metabolic process"/>
    <property type="evidence" value="ECO:0007669"/>
    <property type="project" value="TreeGrafter"/>
</dbReference>
<dbReference type="CDD" id="cd24011">
    <property type="entry name" value="ASKHA_NBD_BK"/>
    <property type="match status" value="1"/>
</dbReference>
<dbReference type="InterPro" id="IPR011245">
    <property type="entry name" value="Butyrate_kin"/>
</dbReference>
<dbReference type="PIRSF" id="PIRSF036458">
    <property type="entry name" value="Butyrate_kin"/>
    <property type="match status" value="1"/>
</dbReference>
<dbReference type="GO" id="GO:0008776">
    <property type="term" value="F:acetate kinase activity"/>
    <property type="evidence" value="ECO:0007669"/>
    <property type="project" value="TreeGrafter"/>
</dbReference>
<accession>A0A2N1PNT3</accession>
<keyword evidence="5 9" id="KW-0547">Nucleotide-binding</keyword>
<dbReference type="PROSITE" id="PS01076">
    <property type="entry name" value="ACETATE_KINASE_2"/>
    <property type="match status" value="1"/>
</dbReference>
<protein>
    <recommendedName>
        <fullName evidence="9">Probable butyrate kinase</fullName>
        <shortName evidence="9">BK</shortName>
        <ecNumber evidence="9">2.7.2.7</ecNumber>
    </recommendedName>
    <alternativeName>
        <fullName evidence="9">Branched-chain carboxylic acid kinase</fullName>
    </alternativeName>
</protein>
<comment type="caution">
    <text evidence="11">The sequence shown here is derived from an EMBL/GenBank/DDBJ whole genome shotgun (WGS) entry which is preliminary data.</text>
</comment>
<evidence type="ECO:0000256" key="3">
    <source>
        <dbReference type="ARBA" id="ARBA00022490"/>
    </source>
</evidence>
<evidence type="ECO:0000256" key="5">
    <source>
        <dbReference type="ARBA" id="ARBA00022741"/>
    </source>
</evidence>
<comment type="subcellular location">
    <subcellularLocation>
        <location evidence="1 9">Cytoplasm</location>
    </subcellularLocation>
</comment>
<evidence type="ECO:0000313" key="12">
    <source>
        <dbReference type="Proteomes" id="UP000233256"/>
    </source>
</evidence>
<name>A0A2N1PNT3_9BACT</name>
<dbReference type="NCBIfam" id="NF002834">
    <property type="entry name" value="PRK03011.1-5"/>
    <property type="match status" value="1"/>
</dbReference>
<gene>
    <name evidence="9 11" type="primary">buk</name>
    <name evidence="11" type="ORF">CVV64_11695</name>
</gene>
<reference evidence="11 12" key="1">
    <citation type="journal article" date="2017" name="ISME J.">
        <title>Potential for microbial H2 and metal transformations associated with novel bacteria and archaea in deep terrestrial subsurface sediments.</title>
        <authorList>
            <person name="Hernsdorf A.W."/>
            <person name="Amano Y."/>
            <person name="Miyakawa K."/>
            <person name="Ise K."/>
            <person name="Suzuki Y."/>
            <person name="Anantharaman K."/>
            <person name="Probst A."/>
            <person name="Burstein D."/>
            <person name="Thomas B.C."/>
            <person name="Banfield J.F."/>
        </authorList>
    </citation>
    <scope>NUCLEOTIDE SEQUENCE [LARGE SCALE GENOMIC DNA]</scope>
    <source>
        <strain evidence="11">HGW-Wallbacteria-1</strain>
    </source>
</reference>
<dbReference type="GO" id="GO:0005737">
    <property type="term" value="C:cytoplasm"/>
    <property type="evidence" value="ECO:0007669"/>
    <property type="project" value="UniProtKB-SubCell"/>
</dbReference>